<accession>A0A5C6CP32</accession>
<dbReference type="AlphaFoldDB" id="A0A5C6CP32"/>
<comment type="caution">
    <text evidence="1">The sequence shown here is derived from an EMBL/GenBank/DDBJ whole genome shotgun (WGS) entry which is preliminary data.</text>
</comment>
<keyword evidence="2" id="KW-1185">Reference proteome</keyword>
<gene>
    <name evidence="1" type="ORF">Pla52o_14390</name>
</gene>
<evidence type="ECO:0000313" key="2">
    <source>
        <dbReference type="Proteomes" id="UP000316304"/>
    </source>
</evidence>
<dbReference type="Proteomes" id="UP000316304">
    <property type="component" value="Unassembled WGS sequence"/>
</dbReference>
<dbReference type="EMBL" id="SJPT01000002">
    <property type="protein sequence ID" value="TWU25141.1"/>
    <property type="molecule type" value="Genomic_DNA"/>
</dbReference>
<sequence length="76" mass="8179">MIDPSRSLSRSVATCDRTFRELTRLGIPLAPRELFLARSGGGAPFVPPLEIDSDTSTLTAGRSMIGAVEPRRPVVI</sequence>
<organism evidence="1 2">
    <name type="scientific">Novipirellula galeiformis</name>
    <dbReference type="NCBI Taxonomy" id="2528004"/>
    <lineage>
        <taxon>Bacteria</taxon>
        <taxon>Pseudomonadati</taxon>
        <taxon>Planctomycetota</taxon>
        <taxon>Planctomycetia</taxon>
        <taxon>Pirellulales</taxon>
        <taxon>Pirellulaceae</taxon>
        <taxon>Novipirellula</taxon>
    </lineage>
</organism>
<reference evidence="1 2" key="1">
    <citation type="submission" date="2019-02" db="EMBL/GenBank/DDBJ databases">
        <title>Deep-cultivation of Planctomycetes and their phenomic and genomic characterization uncovers novel biology.</title>
        <authorList>
            <person name="Wiegand S."/>
            <person name="Jogler M."/>
            <person name="Boedeker C."/>
            <person name="Pinto D."/>
            <person name="Vollmers J."/>
            <person name="Rivas-Marin E."/>
            <person name="Kohn T."/>
            <person name="Peeters S.H."/>
            <person name="Heuer A."/>
            <person name="Rast P."/>
            <person name="Oberbeckmann S."/>
            <person name="Bunk B."/>
            <person name="Jeske O."/>
            <person name="Meyerdierks A."/>
            <person name="Storesund J.E."/>
            <person name="Kallscheuer N."/>
            <person name="Luecker S."/>
            <person name="Lage O.M."/>
            <person name="Pohl T."/>
            <person name="Merkel B.J."/>
            <person name="Hornburger P."/>
            <person name="Mueller R.-W."/>
            <person name="Bruemmer F."/>
            <person name="Labrenz M."/>
            <person name="Spormann A.M."/>
            <person name="Op Den Camp H."/>
            <person name="Overmann J."/>
            <person name="Amann R."/>
            <person name="Jetten M.S.M."/>
            <person name="Mascher T."/>
            <person name="Medema M.H."/>
            <person name="Devos D.P."/>
            <person name="Kaster A.-K."/>
            <person name="Ovreas L."/>
            <person name="Rohde M."/>
            <person name="Galperin M.Y."/>
            <person name="Jogler C."/>
        </authorList>
    </citation>
    <scope>NUCLEOTIDE SEQUENCE [LARGE SCALE GENOMIC DNA]</scope>
    <source>
        <strain evidence="1 2">Pla52o</strain>
    </source>
</reference>
<evidence type="ECO:0000313" key="1">
    <source>
        <dbReference type="EMBL" id="TWU25141.1"/>
    </source>
</evidence>
<proteinExistence type="predicted"/>
<protein>
    <submittedName>
        <fullName evidence="1">Uncharacterized protein</fullName>
    </submittedName>
</protein>
<name>A0A5C6CP32_9BACT</name>